<dbReference type="Pfam" id="PF00059">
    <property type="entry name" value="Lectin_C"/>
    <property type="match status" value="1"/>
</dbReference>
<dbReference type="InterPro" id="IPR001304">
    <property type="entry name" value="C-type_lectin-like"/>
</dbReference>
<name>A0A8C9ZS19_SANLU</name>
<dbReference type="PANTHER" id="PTHR45784">
    <property type="entry name" value="C-TYPE LECTIN DOMAIN FAMILY 20 MEMBER A-RELATED"/>
    <property type="match status" value="1"/>
</dbReference>
<organism evidence="3 4">
    <name type="scientific">Sander lucioperca</name>
    <name type="common">Pike-perch</name>
    <name type="synonym">Perca lucioperca</name>
    <dbReference type="NCBI Taxonomy" id="283035"/>
    <lineage>
        <taxon>Eukaryota</taxon>
        <taxon>Metazoa</taxon>
        <taxon>Chordata</taxon>
        <taxon>Craniata</taxon>
        <taxon>Vertebrata</taxon>
        <taxon>Euteleostomi</taxon>
        <taxon>Actinopterygii</taxon>
        <taxon>Neopterygii</taxon>
        <taxon>Teleostei</taxon>
        <taxon>Neoteleostei</taxon>
        <taxon>Acanthomorphata</taxon>
        <taxon>Eupercaria</taxon>
        <taxon>Perciformes</taxon>
        <taxon>Percoidei</taxon>
        <taxon>Percidae</taxon>
        <taxon>Luciopercinae</taxon>
        <taxon>Sander</taxon>
    </lineage>
</organism>
<accession>A0A8C9ZS19</accession>
<dbReference type="Proteomes" id="UP000694568">
    <property type="component" value="Unplaced"/>
</dbReference>
<reference evidence="3" key="2">
    <citation type="submission" date="2025-09" db="UniProtKB">
        <authorList>
            <consortium name="Ensembl"/>
        </authorList>
    </citation>
    <scope>IDENTIFICATION</scope>
</reference>
<reference evidence="3" key="1">
    <citation type="submission" date="2025-08" db="UniProtKB">
        <authorList>
            <consortium name="Ensembl"/>
        </authorList>
    </citation>
    <scope>IDENTIFICATION</scope>
</reference>
<dbReference type="PANTHER" id="PTHR45784:SF3">
    <property type="entry name" value="C-TYPE LECTIN DOMAIN FAMILY 4 MEMBER K-LIKE-RELATED"/>
    <property type="match status" value="1"/>
</dbReference>
<evidence type="ECO:0000313" key="4">
    <source>
        <dbReference type="Proteomes" id="UP000694568"/>
    </source>
</evidence>
<keyword evidence="1" id="KW-1015">Disulfide bond</keyword>
<evidence type="ECO:0000256" key="1">
    <source>
        <dbReference type="ARBA" id="ARBA00023157"/>
    </source>
</evidence>
<evidence type="ECO:0000313" key="3">
    <source>
        <dbReference type="Ensembl" id="ENSSLUP00000042553.1"/>
    </source>
</evidence>
<dbReference type="InterPro" id="IPR018378">
    <property type="entry name" value="C-type_lectin_CS"/>
</dbReference>
<sequence>LSAPSLQFLLCYQVSVPPLGSQLYEYHFIKYEKTWKAAQEYCTKNHSDLATVSNETDMQRLQRHPQYRSGAWIGLQRDWRWSQPRVKFNESKWSTGQPNNEDIPENCVWMKMKNDKWEDDSCNKRHNFICYDGENMWCIESVFH</sequence>
<protein>
    <recommendedName>
        <fullName evidence="2">C-type lectin domain-containing protein</fullName>
    </recommendedName>
</protein>
<feature type="domain" description="C-type lectin" evidence="2">
    <location>
        <begin position="21"/>
        <end position="131"/>
    </location>
</feature>
<dbReference type="InterPro" id="IPR016186">
    <property type="entry name" value="C-type_lectin-like/link_sf"/>
</dbReference>
<keyword evidence="4" id="KW-1185">Reference proteome</keyword>
<dbReference type="SUPFAM" id="SSF56436">
    <property type="entry name" value="C-type lectin-like"/>
    <property type="match status" value="1"/>
</dbReference>
<dbReference type="Ensembl" id="ENSSLUT00000043910.1">
    <property type="protein sequence ID" value="ENSSLUP00000042553.1"/>
    <property type="gene ID" value="ENSSLUG00000018902.1"/>
</dbReference>
<dbReference type="GeneTree" id="ENSGT01010000228649"/>
<dbReference type="PROSITE" id="PS00615">
    <property type="entry name" value="C_TYPE_LECTIN_1"/>
    <property type="match status" value="1"/>
</dbReference>
<dbReference type="Gene3D" id="3.10.100.10">
    <property type="entry name" value="Mannose-Binding Protein A, subunit A"/>
    <property type="match status" value="1"/>
</dbReference>
<dbReference type="AlphaFoldDB" id="A0A8C9ZS19"/>
<dbReference type="InterPro" id="IPR016187">
    <property type="entry name" value="CTDL_fold"/>
</dbReference>
<dbReference type="SMART" id="SM00034">
    <property type="entry name" value="CLECT"/>
    <property type="match status" value="1"/>
</dbReference>
<dbReference type="PROSITE" id="PS50041">
    <property type="entry name" value="C_TYPE_LECTIN_2"/>
    <property type="match status" value="1"/>
</dbReference>
<proteinExistence type="predicted"/>
<evidence type="ECO:0000259" key="2">
    <source>
        <dbReference type="PROSITE" id="PS50041"/>
    </source>
</evidence>
<dbReference type="CDD" id="cd00037">
    <property type="entry name" value="CLECT"/>
    <property type="match status" value="1"/>
</dbReference>